<name>A0A6G7SLY9_KLEPN</name>
<organism evidence="1">
    <name type="scientific">Klebsiella pneumoniae</name>
    <dbReference type="NCBI Taxonomy" id="573"/>
    <lineage>
        <taxon>Bacteria</taxon>
        <taxon>Pseudomonadati</taxon>
        <taxon>Pseudomonadota</taxon>
        <taxon>Gammaproteobacteria</taxon>
        <taxon>Enterobacterales</taxon>
        <taxon>Enterobacteriaceae</taxon>
        <taxon>Klebsiella/Raoultella group</taxon>
        <taxon>Klebsiella</taxon>
        <taxon>Klebsiella pneumoniae complex</taxon>
    </lineage>
</organism>
<proteinExistence type="predicted"/>
<reference evidence="1" key="1">
    <citation type="submission" date="2020-02" db="EMBL/GenBank/DDBJ databases">
        <authorList>
            <person name="Qin S."/>
            <person name="Li L."/>
        </authorList>
    </citation>
    <scope>NUCLEOTIDE SEQUENCE</scope>
    <source>
        <strain evidence="1">KP18-3-8</strain>
        <plasmid evidence="1">pKP18-3-8_KPC_vir</plasmid>
    </source>
</reference>
<keyword evidence="1" id="KW-0614">Plasmid</keyword>
<evidence type="ECO:0000313" key="1">
    <source>
        <dbReference type="EMBL" id="QIK04129.1"/>
    </source>
</evidence>
<dbReference type="EMBL" id="MT035874">
    <property type="protein sequence ID" value="QIK04129.1"/>
    <property type="molecule type" value="Genomic_DNA"/>
</dbReference>
<accession>A0A6G7SLY9</accession>
<protein>
    <submittedName>
        <fullName evidence="1">Uncharacterized protein</fullName>
    </submittedName>
</protein>
<sequence length="50" mass="5980">MSCKSIQLWKNYECNMLTRKSDGKSLPVWYCQENRQRIQLTRGGLLNMEQ</sequence>
<dbReference type="AlphaFoldDB" id="A0A6G7SLY9"/>
<geneLocation type="plasmid" evidence="1">
    <name>pKP18-3-8_KPC_vir</name>
</geneLocation>